<feature type="domain" description="DUF4126" evidence="2">
    <location>
        <begin position="5"/>
        <end position="150"/>
    </location>
</feature>
<proteinExistence type="predicted"/>
<accession>A0A4Q9GQW8</accession>
<feature type="transmembrane region" description="Helical" evidence="1">
    <location>
        <begin position="38"/>
        <end position="62"/>
    </location>
</feature>
<evidence type="ECO:0000256" key="1">
    <source>
        <dbReference type="SAM" id="Phobius"/>
    </source>
</evidence>
<name>A0A4Q9GQW8_9HYPH</name>
<reference evidence="3 4" key="1">
    <citation type="submission" date="2019-02" db="EMBL/GenBank/DDBJ databases">
        <title>Hansschlegelia quercus sp. nov., a novel methylotrophic bacterium from buds of oak (Quercus robur L.).</title>
        <authorList>
            <person name="Agafonova N.V."/>
            <person name="Kaparullina E.N."/>
            <person name="Grouzdev D.S."/>
            <person name="Doronina N.V."/>
        </authorList>
    </citation>
    <scope>NUCLEOTIDE SEQUENCE [LARGE SCALE GENOMIC DNA]</scope>
    <source>
        <strain evidence="3 4">Dub</strain>
    </source>
</reference>
<evidence type="ECO:0000313" key="3">
    <source>
        <dbReference type="EMBL" id="TBN55204.1"/>
    </source>
</evidence>
<dbReference type="AlphaFoldDB" id="A0A4Q9GQW8"/>
<dbReference type="RefSeq" id="WP_131001455.1">
    <property type="nucleotide sequence ID" value="NZ_JBHSZR010000002.1"/>
</dbReference>
<sequence length="153" mass="15269">MDYIFAAALIGFVAGLRAMTAPAAVSWAAHLGWIDLSSSWLAFLGYAWVPYVFTALALIEFVTDQLPSTPSRTVPPQFGARVVMGALSGAALGAAGGSLIVGLIAGIAGAAAGTLGGAAARVRLATAFGRDLPAALIEDFVAVALAAVAVGPL</sequence>
<protein>
    <submittedName>
        <fullName evidence="3">DUF4126 family protein</fullName>
    </submittedName>
</protein>
<organism evidence="3 4">
    <name type="scientific">Hansschlegelia quercus</name>
    <dbReference type="NCBI Taxonomy" id="2528245"/>
    <lineage>
        <taxon>Bacteria</taxon>
        <taxon>Pseudomonadati</taxon>
        <taxon>Pseudomonadota</taxon>
        <taxon>Alphaproteobacteria</taxon>
        <taxon>Hyphomicrobiales</taxon>
        <taxon>Methylopilaceae</taxon>
        <taxon>Hansschlegelia</taxon>
    </lineage>
</organism>
<keyword evidence="1" id="KW-0812">Transmembrane</keyword>
<evidence type="ECO:0000259" key="2">
    <source>
        <dbReference type="Pfam" id="PF13548"/>
    </source>
</evidence>
<gene>
    <name evidence="3" type="ORF">EYR15_03465</name>
</gene>
<keyword evidence="1" id="KW-0472">Membrane</keyword>
<dbReference type="Proteomes" id="UP000291613">
    <property type="component" value="Unassembled WGS sequence"/>
</dbReference>
<feature type="transmembrane region" description="Helical" evidence="1">
    <location>
        <begin position="82"/>
        <end position="112"/>
    </location>
</feature>
<keyword evidence="4" id="KW-1185">Reference proteome</keyword>
<dbReference type="EMBL" id="SIUB01000001">
    <property type="protein sequence ID" value="TBN55204.1"/>
    <property type="molecule type" value="Genomic_DNA"/>
</dbReference>
<comment type="caution">
    <text evidence="3">The sequence shown here is derived from an EMBL/GenBank/DDBJ whole genome shotgun (WGS) entry which is preliminary data.</text>
</comment>
<keyword evidence="1" id="KW-1133">Transmembrane helix</keyword>
<evidence type="ECO:0000313" key="4">
    <source>
        <dbReference type="Proteomes" id="UP000291613"/>
    </source>
</evidence>
<dbReference type="Pfam" id="PF13548">
    <property type="entry name" value="DUF4126"/>
    <property type="match status" value="1"/>
</dbReference>
<dbReference type="InterPro" id="IPR025196">
    <property type="entry name" value="DUF4126"/>
</dbReference>
<dbReference type="OrthoDB" id="9812409at2"/>